<proteinExistence type="predicted"/>
<gene>
    <name evidence="1" type="ORF">LOK49_LG02G03045</name>
</gene>
<comment type="caution">
    <text evidence="1">The sequence shown here is derived from an EMBL/GenBank/DDBJ whole genome shotgun (WGS) entry which is preliminary data.</text>
</comment>
<accession>A0ACC0IJH4</accession>
<reference evidence="1 2" key="1">
    <citation type="journal article" date="2022" name="Plant J.">
        <title>Chromosome-level genome of Camellia lanceoleosa provides a valuable resource for understanding genome evolution and self-incompatibility.</title>
        <authorList>
            <person name="Gong W."/>
            <person name="Xiao S."/>
            <person name="Wang L."/>
            <person name="Liao Z."/>
            <person name="Chang Y."/>
            <person name="Mo W."/>
            <person name="Hu G."/>
            <person name="Li W."/>
            <person name="Zhao G."/>
            <person name="Zhu H."/>
            <person name="Hu X."/>
            <person name="Ji K."/>
            <person name="Xiang X."/>
            <person name="Song Q."/>
            <person name="Yuan D."/>
            <person name="Jin S."/>
            <person name="Zhang L."/>
        </authorList>
    </citation>
    <scope>NUCLEOTIDE SEQUENCE [LARGE SCALE GENOMIC DNA]</scope>
    <source>
        <strain evidence="1">SQ_2022a</strain>
    </source>
</reference>
<dbReference type="EMBL" id="CM045760">
    <property type="protein sequence ID" value="KAI8025444.1"/>
    <property type="molecule type" value="Genomic_DNA"/>
</dbReference>
<sequence>MLIDLAIRVQLQPSFEIQRPQLPRRLADFHFATIPDGLPPSDADSTQDITSLYDSTSKNFLVPFSNLISKLNHASSSSDVPPVTCIVSDACMSFTLDAVEKFGIPEVLFWTLSACGVLGYSYYKHLVERDLVPLKDASCLTNGYLETTIDWIPGMNNIRLKDLPSFIRATDPNDILFNFLINESEVAFKASAIVLNTFDALERAAIESLSSNLPPIYTIGPLHFILNQISDHRLKSIDTNFWKE</sequence>
<evidence type="ECO:0000313" key="2">
    <source>
        <dbReference type="Proteomes" id="UP001060215"/>
    </source>
</evidence>
<name>A0ACC0IJH4_9ERIC</name>
<keyword evidence="2" id="KW-1185">Reference proteome</keyword>
<protein>
    <submittedName>
        <fullName evidence="1">7-deoxyloganetin glucosyltransferase</fullName>
    </submittedName>
</protein>
<dbReference type="Proteomes" id="UP001060215">
    <property type="component" value="Chromosome 3"/>
</dbReference>
<organism evidence="1 2">
    <name type="scientific">Camellia lanceoleosa</name>
    <dbReference type="NCBI Taxonomy" id="1840588"/>
    <lineage>
        <taxon>Eukaryota</taxon>
        <taxon>Viridiplantae</taxon>
        <taxon>Streptophyta</taxon>
        <taxon>Embryophyta</taxon>
        <taxon>Tracheophyta</taxon>
        <taxon>Spermatophyta</taxon>
        <taxon>Magnoliopsida</taxon>
        <taxon>eudicotyledons</taxon>
        <taxon>Gunneridae</taxon>
        <taxon>Pentapetalae</taxon>
        <taxon>asterids</taxon>
        <taxon>Ericales</taxon>
        <taxon>Theaceae</taxon>
        <taxon>Camellia</taxon>
    </lineage>
</organism>
<evidence type="ECO:0000313" key="1">
    <source>
        <dbReference type="EMBL" id="KAI8025444.1"/>
    </source>
</evidence>